<dbReference type="AlphaFoldDB" id="A0A834X3D4"/>
<sequence length="48" mass="5659">MKSQLAVGLQHEDEEPEQRPDQASTVKKFLNDFGFNFHFRDFVLALDY</sequence>
<proteinExistence type="predicted"/>
<reference evidence="2" key="1">
    <citation type="submission" date="2020-09" db="EMBL/GenBank/DDBJ databases">
        <title>Genome-Enabled Discovery of Anthraquinone Biosynthesis in Senna tora.</title>
        <authorList>
            <person name="Kang S.-H."/>
            <person name="Pandey R.P."/>
            <person name="Lee C.-M."/>
            <person name="Sim J.-S."/>
            <person name="Jeong J.-T."/>
            <person name="Choi B.-S."/>
            <person name="Jung M."/>
            <person name="Ginzburg D."/>
            <person name="Zhao K."/>
            <person name="Won S.Y."/>
            <person name="Oh T.-J."/>
            <person name="Yu Y."/>
            <person name="Kim N.-H."/>
            <person name="Lee O.R."/>
            <person name="Lee T.-H."/>
            <person name="Bashyal P."/>
            <person name="Kim T.-S."/>
            <person name="Lee W.-H."/>
            <person name="Kawkins C."/>
            <person name="Kim C.-K."/>
            <person name="Kim J.S."/>
            <person name="Ahn B.O."/>
            <person name="Rhee S.Y."/>
            <person name="Sohng J.K."/>
        </authorList>
    </citation>
    <scope>NUCLEOTIDE SEQUENCE</scope>
    <source>
        <tissue evidence="2">Leaf</tissue>
    </source>
</reference>
<gene>
    <name evidence="2" type="ORF">G2W53_005832</name>
</gene>
<evidence type="ECO:0000256" key="1">
    <source>
        <dbReference type="SAM" id="MobiDB-lite"/>
    </source>
</evidence>
<dbReference type="EMBL" id="JAAIUW010000003">
    <property type="protein sequence ID" value="KAF7837350.1"/>
    <property type="molecule type" value="Genomic_DNA"/>
</dbReference>
<dbReference type="Proteomes" id="UP000634136">
    <property type="component" value="Unassembled WGS sequence"/>
</dbReference>
<evidence type="ECO:0000313" key="3">
    <source>
        <dbReference type="Proteomes" id="UP000634136"/>
    </source>
</evidence>
<evidence type="ECO:0000313" key="2">
    <source>
        <dbReference type="EMBL" id="KAF7837350.1"/>
    </source>
</evidence>
<organism evidence="2 3">
    <name type="scientific">Senna tora</name>
    <dbReference type="NCBI Taxonomy" id="362788"/>
    <lineage>
        <taxon>Eukaryota</taxon>
        <taxon>Viridiplantae</taxon>
        <taxon>Streptophyta</taxon>
        <taxon>Embryophyta</taxon>
        <taxon>Tracheophyta</taxon>
        <taxon>Spermatophyta</taxon>
        <taxon>Magnoliopsida</taxon>
        <taxon>eudicotyledons</taxon>
        <taxon>Gunneridae</taxon>
        <taxon>Pentapetalae</taxon>
        <taxon>rosids</taxon>
        <taxon>fabids</taxon>
        <taxon>Fabales</taxon>
        <taxon>Fabaceae</taxon>
        <taxon>Caesalpinioideae</taxon>
        <taxon>Cassia clade</taxon>
        <taxon>Senna</taxon>
    </lineage>
</organism>
<accession>A0A834X3D4</accession>
<comment type="caution">
    <text evidence="2">The sequence shown here is derived from an EMBL/GenBank/DDBJ whole genome shotgun (WGS) entry which is preliminary data.</text>
</comment>
<keyword evidence="3" id="KW-1185">Reference proteome</keyword>
<protein>
    <submittedName>
        <fullName evidence="2">Uncharacterized protein</fullName>
    </submittedName>
</protein>
<name>A0A834X3D4_9FABA</name>
<feature type="region of interest" description="Disordered" evidence="1">
    <location>
        <begin position="1"/>
        <end position="23"/>
    </location>
</feature>